<dbReference type="AlphaFoldDB" id="A0A200QZ27"/>
<dbReference type="OrthoDB" id="603213at2759"/>
<dbReference type="PANTHER" id="PTHR33184:SF72">
    <property type="entry name" value="BETA-1,3-N-ACETYLGLUCOSAMINYLTRANSFERASE FAMILY PROTEIN"/>
    <property type="match status" value="1"/>
</dbReference>
<dbReference type="Pfam" id="PF24068">
    <property type="entry name" value="TPD1_C"/>
    <property type="match status" value="1"/>
</dbReference>
<sequence length="125" mass="13720">MAASLNILFAIVMLSLVGKGFCQCDLTNIKVSQVSTGKLIEGKAEYEVTVSNNCVCDQKSVTLNCVGFDTVEKVDPAIFRKVDGDDGHCILKNGEIFHQNDFVKFNYAWDTSFDLTPARSRIGCS</sequence>
<dbReference type="EMBL" id="MVGT01000743">
    <property type="protein sequence ID" value="OVA15660.1"/>
    <property type="molecule type" value="Genomic_DNA"/>
</dbReference>
<dbReference type="STRING" id="56857.A0A200QZ27"/>
<name>A0A200QZ27_MACCD</name>
<dbReference type="PANTHER" id="PTHR33184">
    <property type="entry name" value="PROTEIN TAPETUM DETERMINANT 1-LIKE-RELATED"/>
    <property type="match status" value="1"/>
</dbReference>
<feature type="chain" id="PRO_5012510083" evidence="2">
    <location>
        <begin position="23"/>
        <end position="125"/>
    </location>
</feature>
<feature type="signal peptide" evidence="2">
    <location>
        <begin position="1"/>
        <end position="22"/>
    </location>
</feature>
<dbReference type="InParanoid" id="A0A200QZ27"/>
<proteinExistence type="predicted"/>
<evidence type="ECO:0000256" key="1">
    <source>
        <dbReference type="ARBA" id="ARBA00022729"/>
    </source>
</evidence>
<gene>
    <name evidence="3" type="ORF">BVC80_1313g51</name>
</gene>
<reference evidence="3 4" key="1">
    <citation type="journal article" date="2017" name="Mol. Plant">
        <title>The Genome of Medicinal Plant Macleaya cordata Provides New Insights into Benzylisoquinoline Alkaloids Metabolism.</title>
        <authorList>
            <person name="Liu X."/>
            <person name="Liu Y."/>
            <person name="Huang P."/>
            <person name="Ma Y."/>
            <person name="Qing Z."/>
            <person name="Tang Q."/>
            <person name="Cao H."/>
            <person name="Cheng P."/>
            <person name="Zheng Y."/>
            <person name="Yuan Z."/>
            <person name="Zhou Y."/>
            <person name="Liu J."/>
            <person name="Tang Z."/>
            <person name="Zhuo Y."/>
            <person name="Zhang Y."/>
            <person name="Yu L."/>
            <person name="Huang J."/>
            <person name="Yang P."/>
            <person name="Peng Q."/>
            <person name="Zhang J."/>
            <person name="Jiang W."/>
            <person name="Zhang Z."/>
            <person name="Lin K."/>
            <person name="Ro D.K."/>
            <person name="Chen X."/>
            <person name="Xiong X."/>
            <person name="Shang Y."/>
            <person name="Huang S."/>
            <person name="Zeng J."/>
        </authorList>
    </citation>
    <scope>NUCLEOTIDE SEQUENCE [LARGE SCALE GENOMIC DNA]</scope>
    <source>
        <strain evidence="4">cv. BLH2017</strain>
        <tissue evidence="3">Root</tissue>
    </source>
</reference>
<evidence type="ECO:0000313" key="4">
    <source>
        <dbReference type="Proteomes" id="UP000195402"/>
    </source>
</evidence>
<dbReference type="Proteomes" id="UP000195402">
    <property type="component" value="Unassembled WGS sequence"/>
</dbReference>
<dbReference type="OMA" id="TISNNCA"/>
<evidence type="ECO:0000313" key="3">
    <source>
        <dbReference type="EMBL" id="OVA15660.1"/>
    </source>
</evidence>
<keyword evidence="1 2" id="KW-0732">Signal</keyword>
<protein>
    <submittedName>
        <fullName evidence="3">Uncharacterized protein</fullName>
    </submittedName>
</protein>
<dbReference type="FunCoup" id="A0A200QZ27">
    <property type="interactions" value="74"/>
</dbReference>
<comment type="caution">
    <text evidence="3">The sequence shown here is derived from an EMBL/GenBank/DDBJ whole genome shotgun (WGS) entry which is preliminary data.</text>
</comment>
<organism evidence="3 4">
    <name type="scientific">Macleaya cordata</name>
    <name type="common">Five-seeded plume-poppy</name>
    <name type="synonym">Bocconia cordata</name>
    <dbReference type="NCBI Taxonomy" id="56857"/>
    <lineage>
        <taxon>Eukaryota</taxon>
        <taxon>Viridiplantae</taxon>
        <taxon>Streptophyta</taxon>
        <taxon>Embryophyta</taxon>
        <taxon>Tracheophyta</taxon>
        <taxon>Spermatophyta</taxon>
        <taxon>Magnoliopsida</taxon>
        <taxon>Ranunculales</taxon>
        <taxon>Papaveraceae</taxon>
        <taxon>Papaveroideae</taxon>
        <taxon>Macleaya</taxon>
    </lineage>
</organism>
<accession>A0A200QZ27</accession>
<dbReference type="InterPro" id="IPR040361">
    <property type="entry name" value="TPD1"/>
</dbReference>
<keyword evidence="4" id="KW-1185">Reference proteome</keyword>
<evidence type="ECO:0000256" key="2">
    <source>
        <dbReference type="SAM" id="SignalP"/>
    </source>
</evidence>
<dbReference type="GO" id="GO:0001709">
    <property type="term" value="P:cell fate determination"/>
    <property type="evidence" value="ECO:0007669"/>
    <property type="project" value="TreeGrafter"/>
</dbReference>